<dbReference type="InterPro" id="IPR005502">
    <property type="entry name" value="Ribosyl_crysJ1"/>
</dbReference>
<evidence type="ECO:0000256" key="2">
    <source>
        <dbReference type="ARBA" id="ARBA00022801"/>
    </source>
</evidence>
<dbReference type="Proteomes" id="UP001059836">
    <property type="component" value="Chromosome"/>
</dbReference>
<evidence type="ECO:0000313" key="3">
    <source>
        <dbReference type="EMBL" id="QHN37041.1"/>
    </source>
</evidence>
<keyword evidence="4" id="KW-1185">Reference proteome</keyword>
<comment type="similarity">
    <text evidence="1">Belongs to the ADP-ribosylglycohydrolase family.</text>
</comment>
<dbReference type="Pfam" id="PF03747">
    <property type="entry name" value="ADP_ribosyl_GH"/>
    <property type="match status" value="1"/>
</dbReference>
<evidence type="ECO:0000256" key="1">
    <source>
        <dbReference type="ARBA" id="ARBA00010702"/>
    </source>
</evidence>
<dbReference type="RefSeq" id="WP_213245310.1">
    <property type="nucleotide sequence ID" value="NZ_CP045806.1"/>
</dbReference>
<dbReference type="SUPFAM" id="SSF101478">
    <property type="entry name" value="ADP-ribosylglycohydrolase"/>
    <property type="match status" value="1"/>
</dbReference>
<dbReference type="InterPro" id="IPR036705">
    <property type="entry name" value="Ribosyl_crysJ1_sf"/>
</dbReference>
<proteinExistence type="inferred from homology"/>
<dbReference type="Gene3D" id="1.10.4080.10">
    <property type="entry name" value="ADP-ribosylation/Crystallin J1"/>
    <property type="match status" value="1"/>
</dbReference>
<evidence type="ECO:0000313" key="4">
    <source>
        <dbReference type="Proteomes" id="UP001059836"/>
    </source>
</evidence>
<name>A0ABX6IP28_9ACTN</name>
<keyword evidence="2" id="KW-0378">Hydrolase</keyword>
<dbReference type="EMBL" id="CP045809">
    <property type="protein sequence ID" value="QHN37041.1"/>
    <property type="molecule type" value="Genomic_DNA"/>
</dbReference>
<dbReference type="PANTHER" id="PTHR16222">
    <property type="entry name" value="ADP-RIBOSYLGLYCOHYDROLASE"/>
    <property type="match status" value="1"/>
</dbReference>
<reference evidence="3" key="1">
    <citation type="journal article" date="2021" name="Nat. Microbiol.">
        <title>Cocultivation of an ultrasmall environmental parasitic bacterium with lytic ability against bacteria associated with wastewater foams.</title>
        <authorList>
            <person name="Batinovic S."/>
            <person name="Rose J.J.A."/>
            <person name="Ratcliffe J."/>
            <person name="Seviour R.J."/>
            <person name="Petrovski S."/>
        </authorList>
    </citation>
    <scope>NUCLEOTIDE SEQUENCE</scope>
    <source>
        <strain evidence="3">CON9</strain>
    </source>
</reference>
<organism evidence="3 4">
    <name type="scientific">Gordonia pseudamarae</name>
    <dbReference type="NCBI Taxonomy" id="2831662"/>
    <lineage>
        <taxon>Bacteria</taxon>
        <taxon>Bacillati</taxon>
        <taxon>Actinomycetota</taxon>
        <taxon>Actinomycetes</taxon>
        <taxon>Mycobacteriales</taxon>
        <taxon>Gordoniaceae</taxon>
        <taxon>Gordonia</taxon>
    </lineage>
</organism>
<dbReference type="InterPro" id="IPR050792">
    <property type="entry name" value="ADP-ribosylglycohydrolase"/>
</dbReference>
<protein>
    <submittedName>
        <fullName evidence="3">ADP-ribosylglycohydrolase family protein</fullName>
    </submittedName>
</protein>
<sequence>MIPNSAHIDRACGAVLGSAVGDALGAGYEFGSARVGADGPQMIGGGLGGFARGEWTDDTTMAWCILDVAATGQDLRSEAALTAIGRNFRTWQESGPADIGIQTSQILGRVGTDPTADVLTAAAEKLHRQTGRTAGNGSLMRTAAVALPFLDDPGAVVEAARRISALTHYDPRAQEACVLWSLAIRRAVIDGDLDLRDGLRYLDDEAVVYWTERIDEAETSEPGRFNPNGWVVSALQAAWSSIVHSDGFGHTLDTAIGIGDDTDTVAAIAGALVGAKWGSSKIPARWLRILHGYPGKRAEDLAHAAELAVNRGPKTVV</sequence>
<gene>
    <name evidence="3" type="ORF">GII31_21225</name>
</gene>
<accession>A0ABX6IP28</accession>
<dbReference type="PANTHER" id="PTHR16222:SF24">
    <property type="entry name" value="ADP-RIBOSYLHYDROLASE ARH3"/>
    <property type="match status" value="1"/>
</dbReference>